<feature type="compositionally biased region" description="Basic and acidic residues" evidence="3">
    <location>
        <begin position="1353"/>
        <end position="1369"/>
    </location>
</feature>
<dbReference type="CDD" id="cd14504">
    <property type="entry name" value="DUSP23"/>
    <property type="match status" value="1"/>
</dbReference>
<accession>A0A8T1VN23</accession>
<dbReference type="EMBL" id="JAGDFM010000204">
    <property type="protein sequence ID" value="KAG7382551.1"/>
    <property type="molecule type" value="Genomic_DNA"/>
</dbReference>
<feature type="compositionally biased region" description="Low complexity" evidence="3">
    <location>
        <begin position="1370"/>
        <end position="1382"/>
    </location>
</feature>
<sequence>MVFRFSEDYDKELIREVIKQKPFAAKYGEAGAVWVQVAEQVSSAIKGVSTLDVDLTEKQVQDRVRLLKKNWRAGELSIHVNGYCIIWKVAFSVSDGALVMVSHDHNYIRSQRSQRQTPTTSATMGDQDRVLRYRGCVALRFAPDSAVRQEIRAMLGLDSATKQQPRFAVLPEGEWHLTLVTKDELRGLSAAAVQEALNSVSTRCFAIGLGGGGGATRDLNPNGEYFVVCVWPKAQAFRTKLGLPLKDFHVSVSTANSHDIDKTSDALLDDSCLAMLDKAALGALSRQVMLEHKPERALNIAALLCTQFGEKTTRGWVRLADAALLADLPKLAMLSYGYLIGRMITRSIEDGGERRGSALWRHCCAQLSKCAELTEWGPVFVDGELDQVPPDLRSFLCKSWSISTWIAIRENTRNTSTSLSYPSRERLTTPYSPMGGILEQYTLPRFFRWIVPFQLAAMSTPRTRGDIRCLCYSLHVQHVVTLTEEEPLPAAWFEGLPHIKNTFLPVANYKAPSIPQIDMFVRLCCNSSAAGVPVLVHCGGGKGRAGTMVACYLVAFGFNPPPPELYRIDGGASSERWFQPAMTAAEAMQALRAMRPGSIETKEQEEAVSQYCSHLWKRRGVLPLDPAQPLPSRPVVTGNPVETTDLLVLCGIPGSGKSSFRRALVKRTAASRAAPSTVRANNELYQPWIEVHSDEIGRKGCERSIGQGSNRRAILDRCNGVAADRKKFLNLAATWSEHATAIVFDIPTKLCEARAMLRADHPTLPPGRRVGFAVRQHSSTFEFPGLSEGFQTIVRITSVEAALKLVDLLSPPLPLLKFPRTPHLIDLGAATSDDLVSNFATISLPDEDTTIVLTEKVDGANMGFSLSPDGALVVQNRSHSISSETHRQFRDLDSFLNTHRAVLYEILYRDPLFPGRFILYGEWLAATHSIPYSKLGSLFYAFDLYDRETEQFWDRSSLQELLAISADDDKAIQLVPKLWEGRVLPPRDELIAMAQQRRSQFYDGPVEGIYVKWERLGRVKERSKIVRSDFLAGDAHWSQRPEGVRFNSMLKLNTVNHAVCIRMIVAFLHCVNNADPHNHSRAQGRASPSFVMLSRVLRARGALVRASSSALAVSAAPSRSVLARHQLLAASCARWNSSAAVSAAAKKDPEPVAAVSEAAAAASDPTDNVKIDLGTVGAEDAKVLTIADVLNARELELATNKTLFDFEEWESIDGTETVHDAVLTMVERNIGSLIVTEAKEGIVGIVTERDILKKISPRTVMTEEKLVHDVMASHIMCIHPSTTVIDALATMTKENIRHLAVVNGDMTSAVKRGSVQEEDMRCVLSITDIVRAYAEFEASKSTVVAAQEGAADPEAKTKTEADKLKETKPAETTAAATPTTEAAKAEVPEAAADAAATTSSAPVVTAATLLKKKHKHVKLILNTRPEDNVTVAEAVEEMAKRDFGAVLVVDKEQRVLGIFTERDYIRKVLFEVKDPTKLLVTDVMSSVGSVLQIEDPLEKCWDLAATSNCRHFPVIGVMRQDREKELAGILSIKDIVREISKDHHATPGFRLMEFLKSKMEPKRAEPKSDPKAEPAPEPKVEAATESKPEVTSAPTEARDAKVDAPTDATTAPVKEATLVSSESKPKKVEESQSSTTVKL</sequence>
<dbReference type="Pfam" id="PF00571">
    <property type="entry name" value="CBS"/>
    <property type="match status" value="4"/>
</dbReference>
<dbReference type="Pfam" id="PF22784">
    <property type="entry name" value="PTP-SAK"/>
    <property type="match status" value="2"/>
</dbReference>
<dbReference type="PANTHER" id="PTHR43883:SF1">
    <property type="entry name" value="GLUCONOKINASE"/>
    <property type="match status" value="1"/>
</dbReference>
<feature type="region of interest" description="Disordered" evidence="3">
    <location>
        <begin position="1559"/>
        <end position="1639"/>
    </location>
</feature>
<keyword evidence="7" id="KW-1185">Reference proteome</keyword>
<dbReference type="InterPro" id="IPR057023">
    <property type="entry name" value="PTP-SAK"/>
</dbReference>
<dbReference type="Pfam" id="PF13671">
    <property type="entry name" value="AAA_33"/>
    <property type="match status" value="1"/>
</dbReference>
<protein>
    <submittedName>
        <fullName evidence="6">Dual specificity protein phosphatase 23</fullName>
    </submittedName>
</protein>
<evidence type="ECO:0000256" key="1">
    <source>
        <dbReference type="ARBA" id="ARBA00022801"/>
    </source>
</evidence>
<dbReference type="InterPro" id="IPR003595">
    <property type="entry name" value="Tyr_Pase_cat"/>
</dbReference>
<dbReference type="GO" id="GO:0016791">
    <property type="term" value="F:phosphatase activity"/>
    <property type="evidence" value="ECO:0007669"/>
    <property type="project" value="UniProtKB-ARBA"/>
</dbReference>
<evidence type="ECO:0000259" key="4">
    <source>
        <dbReference type="PROSITE" id="PS50056"/>
    </source>
</evidence>
<feature type="domain" description="CBS" evidence="5">
    <location>
        <begin position="1204"/>
        <end position="1264"/>
    </location>
</feature>
<feature type="domain" description="CBS" evidence="5">
    <location>
        <begin position="1484"/>
        <end position="1546"/>
    </location>
</feature>
<feature type="domain" description="CBS" evidence="5">
    <location>
        <begin position="1271"/>
        <end position="1341"/>
    </location>
</feature>
<dbReference type="InterPro" id="IPR052732">
    <property type="entry name" value="Cell-binding_unc_protein"/>
</dbReference>
<reference evidence="6" key="1">
    <citation type="submission" date="2021-02" db="EMBL/GenBank/DDBJ databases">
        <authorList>
            <person name="Palmer J.M."/>
        </authorList>
    </citation>
    <scope>NUCLEOTIDE SEQUENCE</scope>
    <source>
        <strain evidence="6">SCRP734</strain>
    </source>
</reference>
<dbReference type="SMART" id="SM00404">
    <property type="entry name" value="PTPc_motif"/>
    <property type="match status" value="1"/>
</dbReference>
<dbReference type="Proteomes" id="UP000694044">
    <property type="component" value="Unassembled WGS sequence"/>
</dbReference>
<evidence type="ECO:0000313" key="7">
    <source>
        <dbReference type="Proteomes" id="UP000694044"/>
    </source>
</evidence>
<keyword evidence="1" id="KW-0378">Hydrolase</keyword>
<dbReference type="Pfam" id="PF22547">
    <property type="entry name" value="2H-SAK"/>
    <property type="match status" value="1"/>
</dbReference>
<gene>
    <name evidence="6" type="primary">DUSP23</name>
    <name evidence="6" type="ORF">PHYPSEUDO_004750</name>
</gene>
<dbReference type="PROSITE" id="PS50056">
    <property type="entry name" value="TYR_PHOSPHATASE_2"/>
    <property type="match status" value="1"/>
</dbReference>
<comment type="caution">
    <text evidence="6">The sequence shown here is derived from an EMBL/GenBank/DDBJ whole genome shotgun (WGS) entry which is preliminary data.</text>
</comment>
<feature type="compositionally biased region" description="Basic and acidic residues" evidence="3">
    <location>
        <begin position="1559"/>
        <end position="1588"/>
    </location>
</feature>
<proteinExistence type="predicted"/>
<dbReference type="SMART" id="SM00116">
    <property type="entry name" value="CBS"/>
    <property type="match status" value="4"/>
</dbReference>
<dbReference type="PROSITE" id="PS51371">
    <property type="entry name" value="CBS"/>
    <property type="match status" value="4"/>
</dbReference>
<feature type="region of interest" description="Disordered" evidence="3">
    <location>
        <begin position="1346"/>
        <end position="1384"/>
    </location>
</feature>
<dbReference type="InterPro" id="IPR000644">
    <property type="entry name" value="CBS_dom"/>
</dbReference>
<feature type="domain" description="CBS" evidence="5">
    <location>
        <begin position="1416"/>
        <end position="1475"/>
    </location>
</feature>
<dbReference type="Pfam" id="PF09414">
    <property type="entry name" value="RNA_ligase"/>
    <property type="match status" value="1"/>
</dbReference>
<feature type="domain" description="Tyrosine specific protein phosphatases" evidence="4">
    <location>
        <begin position="518"/>
        <end position="606"/>
    </location>
</feature>
<evidence type="ECO:0000259" key="5">
    <source>
        <dbReference type="PROSITE" id="PS51371"/>
    </source>
</evidence>
<dbReference type="PANTHER" id="PTHR43883">
    <property type="entry name" value="SLR0207 PROTEIN"/>
    <property type="match status" value="1"/>
</dbReference>
<dbReference type="OrthoDB" id="432447at2759"/>
<keyword evidence="2" id="KW-0129">CBS domain</keyword>
<dbReference type="InterPro" id="IPR021122">
    <property type="entry name" value="RNA_ligase_dom_REL/Rnl2"/>
</dbReference>
<name>A0A8T1VN23_9STRA</name>
<organism evidence="6 7">
    <name type="scientific">Phytophthora pseudosyringae</name>
    <dbReference type="NCBI Taxonomy" id="221518"/>
    <lineage>
        <taxon>Eukaryota</taxon>
        <taxon>Sar</taxon>
        <taxon>Stramenopiles</taxon>
        <taxon>Oomycota</taxon>
        <taxon>Peronosporomycetes</taxon>
        <taxon>Peronosporales</taxon>
        <taxon>Peronosporaceae</taxon>
        <taxon>Phytophthora</taxon>
    </lineage>
</organism>
<evidence type="ECO:0000313" key="6">
    <source>
        <dbReference type="EMBL" id="KAG7382551.1"/>
    </source>
</evidence>
<dbReference type="InterPro" id="IPR000387">
    <property type="entry name" value="Tyr_Pase_dom"/>
</dbReference>
<dbReference type="InterPro" id="IPR054498">
    <property type="entry name" value="2H-SAK"/>
</dbReference>
<evidence type="ECO:0000256" key="3">
    <source>
        <dbReference type="SAM" id="MobiDB-lite"/>
    </source>
</evidence>
<evidence type="ECO:0000256" key="2">
    <source>
        <dbReference type="PROSITE-ProRule" id="PRU00703"/>
    </source>
</evidence>